<dbReference type="SUPFAM" id="SSF110324">
    <property type="entry name" value="Ribosomal L27 protein-like"/>
    <property type="match status" value="1"/>
</dbReference>
<dbReference type="GO" id="GO:0006412">
    <property type="term" value="P:translation"/>
    <property type="evidence" value="ECO:0007669"/>
    <property type="project" value="InterPro"/>
</dbReference>
<reference evidence="4" key="1">
    <citation type="journal article" date="2022" name="Proc. Natl. Acad. Sci. U.S.A.">
        <title>Life cycle and functional genomics of the unicellular red alga Galdieria for elucidating algal and plant evolution and industrial use.</title>
        <authorList>
            <person name="Hirooka S."/>
            <person name="Itabashi T."/>
            <person name="Ichinose T.M."/>
            <person name="Onuma R."/>
            <person name="Fujiwara T."/>
            <person name="Yamashita S."/>
            <person name="Jong L.W."/>
            <person name="Tomita R."/>
            <person name="Iwane A.H."/>
            <person name="Miyagishima S.Y."/>
        </authorList>
    </citation>
    <scope>NUCLEOTIDE SEQUENCE</scope>
    <source>
        <strain evidence="4">NBRC 102759</strain>
    </source>
</reference>
<accession>A0A9C7PYY2</accession>
<comment type="similarity">
    <text evidence="1">Belongs to the bacterial ribosomal protein bL27 family.</text>
</comment>
<dbReference type="InterPro" id="IPR001684">
    <property type="entry name" value="Ribosomal_bL27"/>
</dbReference>
<dbReference type="GO" id="GO:0005840">
    <property type="term" value="C:ribosome"/>
    <property type="evidence" value="ECO:0007669"/>
    <property type="project" value="UniProtKB-KW"/>
</dbReference>
<comment type="caution">
    <text evidence="4">The sequence shown here is derived from an EMBL/GenBank/DDBJ whole genome shotgun (WGS) entry which is preliminary data.</text>
</comment>
<dbReference type="PRINTS" id="PR00063">
    <property type="entry name" value="RIBOSOMALL27"/>
</dbReference>
<keyword evidence="2" id="KW-0689">Ribosomal protein</keyword>
<organism evidence="4 5">
    <name type="scientific">Galdieria partita</name>
    <dbReference type="NCBI Taxonomy" id="83374"/>
    <lineage>
        <taxon>Eukaryota</taxon>
        <taxon>Rhodophyta</taxon>
        <taxon>Bangiophyceae</taxon>
        <taxon>Galdieriales</taxon>
        <taxon>Galdieriaceae</taxon>
        <taxon>Galdieria</taxon>
    </lineage>
</organism>
<keyword evidence="5" id="KW-1185">Reference proteome</keyword>
<dbReference type="Pfam" id="PF01016">
    <property type="entry name" value="Ribosomal_L27"/>
    <property type="match status" value="1"/>
</dbReference>
<dbReference type="EMBL" id="BQMJ01000030">
    <property type="protein sequence ID" value="GJQ12072.1"/>
    <property type="molecule type" value="Genomic_DNA"/>
</dbReference>
<keyword evidence="3" id="KW-0687">Ribonucleoprotein</keyword>
<evidence type="ECO:0000313" key="5">
    <source>
        <dbReference type="Proteomes" id="UP001061958"/>
    </source>
</evidence>
<evidence type="ECO:0000313" key="4">
    <source>
        <dbReference type="EMBL" id="GJQ12072.1"/>
    </source>
</evidence>
<dbReference type="PANTHER" id="PTHR15893:SF0">
    <property type="entry name" value="LARGE RIBOSOMAL SUBUNIT PROTEIN BL27M"/>
    <property type="match status" value="1"/>
</dbReference>
<evidence type="ECO:0000256" key="2">
    <source>
        <dbReference type="ARBA" id="ARBA00022980"/>
    </source>
</evidence>
<name>A0A9C7PYY2_9RHOD</name>
<evidence type="ECO:0008006" key="6">
    <source>
        <dbReference type="Google" id="ProtNLM"/>
    </source>
</evidence>
<proteinExistence type="inferred from homology"/>
<dbReference type="GO" id="GO:1990904">
    <property type="term" value="C:ribonucleoprotein complex"/>
    <property type="evidence" value="ECO:0007669"/>
    <property type="project" value="UniProtKB-KW"/>
</dbReference>
<sequence>MAFREAWNCMRDKGKNYFRQVCSSWNTSSIQSSWIPVRGLRGSTKGNRRDTNTGPKFTQGRKVVVSQILVRQTGTRFLPGFGIGVGRDFTLYALHPGRIIYEKIRDGKGRKRTVVHVITEEDFRSMQQKRLKKIVEEAETFGGVFGPLEENQQAKLTE</sequence>
<dbReference type="Proteomes" id="UP001061958">
    <property type="component" value="Unassembled WGS sequence"/>
</dbReference>
<reference evidence="4" key="2">
    <citation type="submission" date="2022-01" db="EMBL/GenBank/DDBJ databases">
        <authorList>
            <person name="Hirooka S."/>
            <person name="Miyagishima S.Y."/>
        </authorList>
    </citation>
    <scope>NUCLEOTIDE SEQUENCE</scope>
    <source>
        <strain evidence="4">NBRC 102759</strain>
    </source>
</reference>
<dbReference type="AlphaFoldDB" id="A0A9C7PYY2"/>
<gene>
    <name evidence="4" type="ORF">GpartN1_g3863.t1</name>
</gene>
<protein>
    <recommendedName>
        <fullName evidence="6">Ribosomal protein L27</fullName>
    </recommendedName>
</protein>
<dbReference type="GO" id="GO:0003735">
    <property type="term" value="F:structural constituent of ribosome"/>
    <property type="evidence" value="ECO:0007669"/>
    <property type="project" value="InterPro"/>
</dbReference>
<evidence type="ECO:0000256" key="1">
    <source>
        <dbReference type="ARBA" id="ARBA00010797"/>
    </source>
</evidence>
<evidence type="ECO:0000256" key="3">
    <source>
        <dbReference type="ARBA" id="ARBA00023274"/>
    </source>
</evidence>
<dbReference type="PANTHER" id="PTHR15893">
    <property type="entry name" value="RIBOSOMAL PROTEIN L27"/>
    <property type="match status" value="1"/>
</dbReference>
<dbReference type="OrthoDB" id="1867012at2759"/>
<dbReference type="Gene3D" id="2.40.50.100">
    <property type="match status" value="1"/>
</dbReference>